<protein>
    <submittedName>
        <fullName evidence="1">Uncharacterized protein</fullName>
    </submittedName>
</protein>
<dbReference type="EMBL" id="JAIWYP010000008">
    <property type="protein sequence ID" value="KAH3787855.1"/>
    <property type="molecule type" value="Genomic_DNA"/>
</dbReference>
<sequence>MFTQFLSVSVTATVSPSPEQIQLPMATEVIVPSTQVKISEVDTTKYIHIRQNGTSARVFRETSV</sequence>
<organism evidence="1 2">
    <name type="scientific">Dreissena polymorpha</name>
    <name type="common">Zebra mussel</name>
    <name type="synonym">Mytilus polymorpha</name>
    <dbReference type="NCBI Taxonomy" id="45954"/>
    <lineage>
        <taxon>Eukaryota</taxon>
        <taxon>Metazoa</taxon>
        <taxon>Spiralia</taxon>
        <taxon>Lophotrochozoa</taxon>
        <taxon>Mollusca</taxon>
        <taxon>Bivalvia</taxon>
        <taxon>Autobranchia</taxon>
        <taxon>Heteroconchia</taxon>
        <taxon>Euheterodonta</taxon>
        <taxon>Imparidentia</taxon>
        <taxon>Neoheterodontei</taxon>
        <taxon>Myida</taxon>
        <taxon>Dreissenoidea</taxon>
        <taxon>Dreissenidae</taxon>
        <taxon>Dreissena</taxon>
    </lineage>
</organism>
<reference evidence="1" key="2">
    <citation type="submission" date="2020-11" db="EMBL/GenBank/DDBJ databases">
        <authorList>
            <person name="McCartney M.A."/>
            <person name="Auch B."/>
            <person name="Kono T."/>
            <person name="Mallez S."/>
            <person name="Becker A."/>
            <person name="Gohl D.M."/>
            <person name="Silverstein K.A.T."/>
            <person name="Koren S."/>
            <person name="Bechman K.B."/>
            <person name="Herman A."/>
            <person name="Abrahante J.E."/>
            <person name="Garbe J."/>
        </authorList>
    </citation>
    <scope>NUCLEOTIDE SEQUENCE</scope>
    <source>
        <strain evidence="1">Duluth1</strain>
        <tissue evidence="1">Whole animal</tissue>
    </source>
</reference>
<evidence type="ECO:0000313" key="1">
    <source>
        <dbReference type="EMBL" id="KAH3787855.1"/>
    </source>
</evidence>
<accession>A0A9D4EWC0</accession>
<proteinExistence type="predicted"/>
<dbReference type="AlphaFoldDB" id="A0A9D4EWC0"/>
<gene>
    <name evidence="1" type="ORF">DPMN_165986</name>
</gene>
<dbReference type="Proteomes" id="UP000828390">
    <property type="component" value="Unassembled WGS sequence"/>
</dbReference>
<name>A0A9D4EWC0_DREPO</name>
<comment type="caution">
    <text evidence="1">The sequence shown here is derived from an EMBL/GenBank/DDBJ whole genome shotgun (WGS) entry which is preliminary data.</text>
</comment>
<keyword evidence="2" id="KW-1185">Reference proteome</keyword>
<reference evidence="1" key="1">
    <citation type="journal article" date="2019" name="bioRxiv">
        <title>The Genome of the Zebra Mussel, Dreissena polymorpha: A Resource for Invasive Species Research.</title>
        <authorList>
            <person name="McCartney M.A."/>
            <person name="Auch B."/>
            <person name="Kono T."/>
            <person name="Mallez S."/>
            <person name="Zhang Y."/>
            <person name="Obille A."/>
            <person name="Becker A."/>
            <person name="Abrahante J.E."/>
            <person name="Garbe J."/>
            <person name="Badalamenti J.P."/>
            <person name="Herman A."/>
            <person name="Mangelson H."/>
            <person name="Liachko I."/>
            <person name="Sullivan S."/>
            <person name="Sone E.D."/>
            <person name="Koren S."/>
            <person name="Silverstein K.A.T."/>
            <person name="Beckman K.B."/>
            <person name="Gohl D.M."/>
        </authorList>
    </citation>
    <scope>NUCLEOTIDE SEQUENCE</scope>
    <source>
        <strain evidence="1">Duluth1</strain>
        <tissue evidence="1">Whole animal</tissue>
    </source>
</reference>
<evidence type="ECO:0000313" key="2">
    <source>
        <dbReference type="Proteomes" id="UP000828390"/>
    </source>
</evidence>